<protein>
    <submittedName>
        <fullName evidence="3">Virulence-associated protein E</fullName>
    </submittedName>
</protein>
<dbReference type="EMBL" id="BHEO01000005">
    <property type="protein sequence ID" value="GBU04779.1"/>
    <property type="molecule type" value="Genomic_DNA"/>
</dbReference>
<name>A0A4R3JN69_9FIRM</name>
<reference evidence="2 5" key="1">
    <citation type="journal article" date="2018" name="Int. J. Syst. Evol. Microbiol.">
        <title>Draft Genome Sequence of Faecalimonas umbilicata JCM 30896T, an Acetate-Producing Bacterium Isolated from Human Feces.</title>
        <authorList>
            <person name="Sakamoto M."/>
            <person name="Ikeyama N."/>
            <person name="Yuki M."/>
            <person name="Ohkuma M."/>
        </authorList>
    </citation>
    <scope>NUCLEOTIDE SEQUENCE [LARGE SCALE GENOMIC DNA]</scope>
    <source>
        <strain evidence="2 5">EGH7</strain>
    </source>
</reference>
<reference evidence="3 4" key="2">
    <citation type="submission" date="2019-03" db="EMBL/GenBank/DDBJ databases">
        <title>Genomic Encyclopedia of Type Strains, Phase IV (KMG-IV): sequencing the most valuable type-strain genomes for metagenomic binning, comparative biology and taxonomic classification.</title>
        <authorList>
            <person name="Goeker M."/>
        </authorList>
    </citation>
    <scope>NUCLEOTIDE SEQUENCE [LARGE SCALE GENOMIC DNA]</scope>
    <source>
        <strain evidence="3 4">DSM 103426</strain>
    </source>
</reference>
<dbReference type="EMBL" id="SLZV01000015">
    <property type="protein sequence ID" value="TCS67761.1"/>
    <property type="molecule type" value="Genomic_DNA"/>
</dbReference>
<evidence type="ECO:0000313" key="2">
    <source>
        <dbReference type="EMBL" id="GBU04779.1"/>
    </source>
</evidence>
<organism evidence="3 4">
    <name type="scientific">Faecalimonas umbilicata</name>
    <dbReference type="NCBI Taxonomy" id="1912855"/>
    <lineage>
        <taxon>Bacteria</taxon>
        <taxon>Bacillati</taxon>
        <taxon>Bacillota</taxon>
        <taxon>Clostridia</taxon>
        <taxon>Lachnospirales</taxon>
        <taxon>Lachnospiraceae</taxon>
        <taxon>Faecalimonas</taxon>
    </lineage>
</organism>
<dbReference type="AlphaFoldDB" id="A0A4R3JN69"/>
<proteinExistence type="predicted"/>
<dbReference type="RefSeq" id="WP_242990109.1">
    <property type="nucleotide sequence ID" value="NZ_BHEO01000005.1"/>
</dbReference>
<dbReference type="Pfam" id="PF05272">
    <property type="entry name" value="VapE-like_dom"/>
    <property type="match status" value="1"/>
</dbReference>
<sequence>MIEDAEKMDENKKKDTLKRMGEMADLNAIRQIKECLLKNEKGDIKGTVQNYMMIFRDDPLIKGCLRYNRLSERVDISRKLWWDEDWEILTDNAIDQFYLYFEVYYGLGNEKNLYKALQIEAANRAYHPICEYLETLKWDGEERIRYVLKKYMGADDSDYVYEVLKHFMMEALLRVFYPGIKADEMLCLVGQQGAGKFTFFRFLSLKDNWFSDDLRDLGDKKVFESIRGHWIIEMSEMIAAISVKSNEEIKSFLSRQKDTYRTAYARFEKDRKRQCVFAGSTNTYQFIPFDRTGARRFLPIMIDASKAEKHILDDEEEARAYFNQLWAEAMIIYHSEENKGNLLKFTKEMQKEIDEYRKQFMQEDTLAGTIQGWLDNYKGNYVCSIQIWSEAFNHGDREPKKYETNEICQIMDTQIIGWKRGGYHRFTSEGYGRQRCWTRKSEEIEGGNEIGGDGFRELSATEQMELPFH</sequence>
<evidence type="ECO:0000313" key="3">
    <source>
        <dbReference type="EMBL" id="TCS67761.1"/>
    </source>
</evidence>
<evidence type="ECO:0000313" key="5">
    <source>
        <dbReference type="Proteomes" id="UP000702954"/>
    </source>
</evidence>
<dbReference type="Proteomes" id="UP000294613">
    <property type="component" value="Unassembled WGS sequence"/>
</dbReference>
<dbReference type="Proteomes" id="UP000702954">
    <property type="component" value="Unassembled WGS sequence"/>
</dbReference>
<gene>
    <name evidence="3" type="ORF">EDD74_11585</name>
    <name evidence="2" type="ORF">FAEUMB_13200</name>
</gene>
<comment type="caution">
    <text evidence="3">The sequence shown here is derived from an EMBL/GenBank/DDBJ whole genome shotgun (WGS) entry which is preliminary data.</text>
</comment>
<evidence type="ECO:0000313" key="4">
    <source>
        <dbReference type="Proteomes" id="UP000294613"/>
    </source>
</evidence>
<keyword evidence="5" id="KW-1185">Reference proteome</keyword>
<dbReference type="InterPro" id="IPR007936">
    <property type="entry name" value="VapE-like_dom"/>
</dbReference>
<feature type="domain" description="Virulence-associated protein E-like" evidence="1">
    <location>
        <begin position="133"/>
        <end position="361"/>
    </location>
</feature>
<accession>A0A4R3JN69</accession>
<dbReference type="PANTHER" id="PTHR34985:SF1">
    <property type="entry name" value="SLR0554 PROTEIN"/>
    <property type="match status" value="1"/>
</dbReference>
<dbReference type="PANTHER" id="PTHR34985">
    <property type="entry name" value="SLR0554 PROTEIN"/>
    <property type="match status" value="1"/>
</dbReference>
<evidence type="ECO:0000259" key="1">
    <source>
        <dbReference type="Pfam" id="PF05272"/>
    </source>
</evidence>